<evidence type="ECO:0000313" key="3">
    <source>
        <dbReference type="Proteomes" id="UP001642484"/>
    </source>
</evidence>
<evidence type="ECO:0000313" key="2">
    <source>
        <dbReference type="EMBL" id="CAK9050269.1"/>
    </source>
</evidence>
<evidence type="ECO:0000256" key="1">
    <source>
        <dbReference type="SAM" id="Phobius"/>
    </source>
</evidence>
<protein>
    <submittedName>
        <fullName evidence="2">Uncharacterized protein</fullName>
    </submittedName>
</protein>
<keyword evidence="1" id="KW-0812">Transmembrane</keyword>
<gene>
    <name evidence="2" type="ORF">CCMP2556_LOCUS25635</name>
</gene>
<comment type="caution">
    <text evidence="2">The sequence shown here is derived from an EMBL/GenBank/DDBJ whole genome shotgun (WGS) entry which is preliminary data.</text>
</comment>
<feature type="transmembrane region" description="Helical" evidence="1">
    <location>
        <begin position="224"/>
        <end position="249"/>
    </location>
</feature>
<proteinExistence type="predicted"/>
<dbReference type="EMBL" id="CAXAMN010017335">
    <property type="protein sequence ID" value="CAK9050269.1"/>
    <property type="molecule type" value="Genomic_DNA"/>
</dbReference>
<dbReference type="Proteomes" id="UP001642484">
    <property type="component" value="Unassembled WGS sequence"/>
</dbReference>
<organism evidence="2 3">
    <name type="scientific">Durusdinium trenchii</name>
    <dbReference type="NCBI Taxonomy" id="1381693"/>
    <lineage>
        <taxon>Eukaryota</taxon>
        <taxon>Sar</taxon>
        <taxon>Alveolata</taxon>
        <taxon>Dinophyceae</taxon>
        <taxon>Suessiales</taxon>
        <taxon>Symbiodiniaceae</taxon>
        <taxon>Durusdinium</taxon>
    </lineage>
</organism>
<keyword evidence="3" id="KW-1185">Reference proteome</keyword>
<feature type="transmembrane region" description="Helical" evidence="1">
    <location>
        <begin position="85"/>
        <end position="105"/>
    </location>
</feature>
<reference evidence="2 3" key="1">
    <citation type="submission" date="2024-02" db="EMBL/GenBank/DDBJ databases">
        <authorList>
            <person name="Chen Y."/>
            <person name="Shah S."/>
            <person name="Dougan E. K."/>
            <person name="Thang M."/>
            <person name="Chan C."/>
        </authorList>
    </citation>
    <scope>NUCLEOTIDE SEQUENCE [LARGE SCALE GENOMIC DNA]</scope>
</reference>
<keyword evidence="1" id="KW-1133">Transmembrane helix</keyword>
<accession>A0ABP0MHR7</accession>
<feature type="transmembrane region" description="Helical" evidence="1">
    <location>
        <begin position="147"/>
        <end position="165"/>
    </location>
</feature>
<keyword evidence="1" id="KW-0472">Membrane</keyword>
<feature type="transmembrane region" description="Helical" evidence="1">
    <location>
        <begin position="53"/>
        <end position="73"/>
    </location>
</feature>
<feature type="transmembrane region" description="Helical" evidence="1">
    <location>
        <begin position="12"/>
        <end position="41"/>
    </location>
</feature>
<name>A0ABP0MHR7_9DINO</name>
<sequence>MGIVSGPVPPRCLIIAADWCNILAGVSLVISFAIIASTYTFKWILPTDKNWHFAMQVTMTAEGVLWALAAGMLTRVQIIMNNAALAVGQTIICFGGIFFAISGLYDGVPGKVISLPYVLAPSPSVQDCAQGEEWTAPVSASFADACPYYGITCFMVATAMGLKGVWPLPKNRIVSPFWAVACFFIGAWTIGVISLWGPTLLDGAVVYEEMENPKVEMYSQKTFAWAWTHVFQVIGAAFLTAGGVIFAIMDGVLGCGGPSDNGIEDSDYDEDSCASA</sequence>
<feature type="transmembrane region" description="Helical" evidence="1">
    <location>
        <begin position="177"/>
        <end position="197"/>
    </location>
</feature>